<dbReference type="PANTHER" id="PTHR34618:SF1">
    <property type="entry name" value="SECRETED PROTEIN"/>
    <property type="match status" value="1"/>
</dbReference>
<reference evidence="1" key="1">
    <citation type="submission" date="2020-11" db="EMBL/GenBank/DDBJ databases">
        <authorList>
            <consortium name="DOE Joint Genome Institute"/>
            <person name="Ahrendt S."/>
            <person name="Riley R."/>
            <person name="Andreopoulos W."/>
            <person name="Labutti K."/>
            <person name="Pangilinan J."/>
            <person name="Ruiz-Duenas F.J."/>
            <person name="Barrasa J.M."/>
            <person name="Sanchez-Garcia M."/>
            <person name="Camarero S."/>
            <person name="Miyauchi S."/>
            <person name="Serrano A."/>
            <person name="Linde D."/>
            <person name="Babiker R."/>
            <person name="Drula E."/>
            <person name="Ayuso-Fernandez I."/>
            <person name="Pacheco R."/>
            <person name="Padilla G."/>
            <person name="Ferreira P."/>
            <person name="Barriuso J."/>
            <person name="Kellner H."/>
            <person name="Castanera R."/>
            <person name="Alfaro M."/>
            <person name="Ramirez L."/>
            <person name="Pisabarro A.G."/>
            <person name="Kuo A."/>
            <person name="Tritt A."/>
            <person name="Lipzen A."/>
            <person name="He G."/>
            <person name="Yan M."/>
            <person name="Ng V."/>
            <person name="Cullen D."/>
            <person name="Martin F."/>
            <person name="Rosso M.-N."/>
            <person name="Henrissat B."/>
            <person name="Hibbett D."/>
            <person name="Martinez A.T."/>
            <person name="Grigoriev I.V."/>
        </authorList>
    </citation>
    <scope>NUCLEOTIDE SEQUENCE</scope>
    <source>
        <strain evidence="1">ATCC 90797</strain>
    </source>
</reference>
<dbReference type="Pfam" id="PF11327">
    <property type="entry name" value="Egh16-like"/>
    <property type="match status" value="1"/>
</dbReference>
<accession>A0A9P5ZR01</accession>
<dbReference type="Proteomes" id="UP000807025">
    <property type="component" value="Unassembled WGS sequence"/>
</dbReference>
<keyword evidence="2" id="KW-1185">Reference proteome</keyword>
<dbReference type="InterPro" id="IPR021476">
    <property type="entry name" value="Egh16-like"/>
</dbReference>
<dbReference type="AlphaFoldDB" id="A0A9P5ZR01"/>
<proteinExistence type="predicted"/>
<sequence length="203" mass="20890">MKVISKLVPPLAAALYVSAHGVITDVFGANGLRGVGFGVVSTITTLDQFQQESSIINDNEIAGRLTGICGRTLGGGVIDVQAMLAGIASTAGLPTAFPDGSVNMKLFQPGTDGAGPYTCEVSPSATGEDFAEMVVSMDVLRRFNAETITFSLIAQIPKGMTCTGGPNANACLIRCRNSAIGGPFGGCAAGQCHPASRIRYRMS</sequence>
<dbReference type="OrthoDB" id="3241054at2759"/>
<evidence type="ECO:0000313" key="1">
    <source>
        <dbReference type="EMBL" id="KAF9492678.1"/>
    </source>
</evidence>
<organism evidence="1 2">
    <name type="scientific">Pleurotus eryngii</name>
    <name type="common">Boletus of the steppes</name>
    <dbReference type="NCBI Taxonomy" id="5323"/>
    <lineage>
        <taxon>Eukaryota</taxon>
        <taxon>Fungi</taxon>
        <taxon>Dikarya</taxon>
        <taxon>Basidiomycota</taxon>
        <taxon>Agaricomycotina</taxon>
        <taxon>Agaricomycetes</taxon>
        <taxon>Agaricomycetidae</taxon>
        <taxon>Agaricales</taxon>
        <taxon>Pleurotineae</taxon>
        <taxon>Pleurotaceae</taxon>
        <taxon>Pleurotus</taxon>
    </lineage>
</organism>
<name>A0A9P5ZR01_PLEER</name>
<protein>
    <submittedName>
        <fullName evidence="1">Uncharacterized protein</fullName>
    </submittedName>
</protein>
<comment type="caution">
    <text evidence="1">The sequence shown here is derived from an EMBL/GenBank/DDBJ whole genome shotgun (WGS) entry which is preliminary data.</text>
</comment>
<dbReference type="EMBL" id="MU154597">
    <property type="protein sequence ID" value="KAF9492678.1"/>
    <property type="molecule type" value="Genomic_DNA"/>
</dbReference>
<dbReference type="PANTHER" id="PTHR34618">
    <property type="entry name" value="SURFACE PROTEIN MAS1, PUTATIVE-RELATED"/>
    <property type="match status" value="1"/>
</dbReference>
<gene>
    <name evidence="1" type="ORF">BDN71DRAFT_1396350</name>
</gene>
<evidence type="ECO:0000313" key="2">
    <source>
        <dbReference type="Proteomes" id="UP000807025"/>
    </source>
</evidence>